<dbReference type="VEuPathDB" id="FungiDB:EYZ11_008510"/>
<dbReference type="AlphaFoldDB" id="A0A4S3JFR4"/>
<dbReference type="EMBL" id="SOSA01000365">
    <property type="protein sequence ID" value="THC92011.1"/>
    <property type="molecule type" value="Genomic_DNA"/>
</dbReference>
<protein>
    <submittedName>
        <fullName evidence="1">Uncharacterized protein</fullName>
    </submittedName>
</protein>
<dbReference type="Proteomes" id="UP000308092">
    <property type="component" value="Unassembled WGS sequence"/>
</dbReference>
<evidence type="ECO:0000313" key="1">
    <source>
        <dbReference type="EMBL" id="THC92011.1"/>
    </source>
</evidence>
<comment type="caution">
    <text evidence="1">The sequence shown here is derived from an EMBL/GenBank/DDBJ whole genome shotgun (WGS) entry which is preliminary data.</text>
</comment>
<proteinExistence type="predicted"/>
<reference evidence="1 2" key="1">
    <citation type="submission" date="2019-03" db="EMBL/GenBank/DDBJ databases">
        <title>The genome sequence of a newly discovered highly antifungal drug resistant Aspergillus species, Aspergillus tanneri NIH 1004.</title>
        <authorList>
            <person name="Mounaud S."/>
            <person name="Singh I."/>
            <person name="Joardar V."/>
            <person name="Pakala S."/>
            <person name="Pakala S."/>
            <person name="Venepally P."/>
            <person name="Hoover J."/>
            <person name="Nierman W."/>
            <person name="Chung J."/>
            <person name="Losada L."/>
        </authorList>
    </citation>
    <scope>NUCLEOTIDE SEQUENCE [LARGE SCALE GENOMIC DNA]</scope>
    <source>
        <strain evidence="1 2">NIH1004</strain>
    </source>
</reference>
<gene>
    <name evidence="1" type="ORF">EYZ11_008510</name>
</gene>
<keyword evidence="2" id="KW-1185">Reference proteome</keyword>
<organism evidence="1 2">
    <name type="scientific">Aspergillus tanneri</name>
    <dbReference type="NCBI Taxonomy" id="1220188"/>
    <lineage>
        <taxon>Eukaryota</taxon>
        <taxon>Fungi</taxon>
        <taxon>Dikarya</taxon>
        <taxon>Ascomycota</taxon>
        <taxon>Pezizomycotina</taxon>
        <taxon>Eurotiomycetes</taxon>
        <taxon>Eurotiomycetidae</taxon>
        <taxon>Eurotiales</taxon>
        <taxon>Aspergillaceae</taxon>
        <taxon>Aspergillus</taxon>
        <taxon>Aspergillus subgen. Circumdati</taxon>
    </lineage>
</organism>
<name>A0A4S3JFR4_9EURO</name>
<evidence type="ECO:0000313" key="2">
    <source>
        <dbReference type="Proteomes" id="UP000308092"/>
    </source>
</evidence>
<accession>A0A4S3JFR4</accession>
<sequence>MQRSISFILYKRVFVETMAPVYKIATIQLYVKYNGVIWSYYRNST</sequence>